<accession>A0A9W6R2N8</accession>
<feature type="region of interest" description="Disordered" evidence="1">
    <location>
        <begin position="1"/>
        <end position="20"/>
    </location>
</feature>
<gene>
    <name evidence="2" type="ORF">Atai01_30340</name>
</gene>
<name>A0A9W6R2N8_9PSEU</name>
<evidence type="ECO:0000313" key="2">
    <source>
        <dbReference type="EMBL" id="GLY66415.1"/>
    </source>
</evidence>
<comment type="caution">
    <text evidence="2">The sequence shown here is derived from an EMBL/GenBank/DDBJ whole genome shotgun (WGS) entry which is preliminary data.</text>
</comment>
<evidence type="ECO:0000256" key="1">
    <source>
        <dbReference type="SAM" id="MobiDB-lite"/>
    </source>
</evidence>
<reference evidence="2" key="1">
    <citation type="submission" date="2023-03" db="EMBL/GenBank/DDBJ databases">
        <title>Amycolatopsis taiwanensis NBRC 103393.</title>
        <authorList>
            <person name="Ichikawa N."/>
            <person name="Sato H."/>
            <person name="Tonouchi N."/>
        </authorList>
    </citation>
    <scope>NUCLEOTIDE SEQUENCE</scope>
    <source>
        <strain evidence="2">NBRC 103393</strain>
    </source>
</reference>
<keyword evidence="3" id="KW-1185">Reference proteome</keyword>
<evidence type="ECO:0000313" key="3">
    <source>
        <dbReference type="Proteomes" id="UP001165136"/>
    </source>
</evidence>
<sequence>MGVPGVADRADGRKPDPVAARRNQACGGEAAGLRAALNLPVVPLTMARGLPRDVTCGKPGRAVTATGPPPSAHQELATVAYIYRQLPGAFLAALDIQRRLVSAEIILDEQLRLRDQYSPRYM</sequence>
<protein>
    <submittedName>
        <fullName evidence="2">Uncharacterized protein</fullName>
    </submittedName>
</protein>
<organism evidence="2 3">
    <name type="scientific">Amycolatopsis taiwanensis</name>
    <dbReference type="NCBI Taxonomy" id="342230"/>
    <lineage>
        <taxon>Bacteria</taxon>
        <taxon>Bacillati</taxon>
        <taxon>Actinomycetota</taxon>
        <taxon>Actinomycetes</taxon>
        <taxon>Pseudonocardiales</taxon>
        <taxon>Pseudonocardiaceae</taxon>
        <taxon>Amycolatopsis</taxon>
    </lineage>
</organism>
<proteinExistence type="predicted"/>
<dbReference type="EMBL" id="BSTI01000006">
    <property type="protein sequence ID" value="GLY66415.1"/>
    <property type="molecule type" value="Genomic_DNA"/>
</dbReference>
<dbReference type="AlphaFoldDB" id="A0A9W6R2N8"/>
<dbReference type="Proteomes" id="UP001165136">
    <property type="component" value="Unassembled WGS sequence"/>
</dbReference>